<protein>
    <submittedName>
        <fullName evidence="1">Uncharacterized protein</fullName>
    </submittedName>
</protein>
<gene>
    <name evidence="1" type="ORF">TSAR_009044</name>
</gene>
<proteinExistence type="predicted"/>
<evidence type="ECO:0000313" key="1">
    <source>
        <dbReference type="EMBL" id="OXU20374.1"/>
    </source>
</evidence>
<name>A0A232EPU0_9HYME</name>
<organism evidence="1 2">
    <name type="scientific">Trichomalopsis sarcophagae</name>
    <dbReference type="NCBI Taxonomy" id="543379"/>
    <lineage>
        <taxon>Eukaryota</taxon>
        <taxon>Metazoa</taxon>
        <taxon>Ecdysozoa</taxon>
        <taxon>Arthropoda</taxon>
        <taxon>Hexapoda</taxon>
        <taxon>Insecta</taxon>
        <taxon>Pterygota</taxon>
        <taxon>Neoptera</taxon>
        <taxon>Endopterygota</taxon>
        <taxon>Hymenoptera</taxon>
        <taxon>Apocrita</taxon>
        <taxon>Proctotrupomorpha</taxon>
        <taxon>Chalcidoidea</taxon>
        <taxon>Pteromalidae</taxon>
        <taxon>Pteromalinae</taxon>
        <taxon>Trichomalopsis</taxon>
    </lineage>
</organism>
<dbReference type="AlphaFoldDB" id="A0A232EPU0"/>
<evidence type="ECO:0000313" key="2">
    <source>
        <dbReference type="Proteomes" id="UP000215335"/>
    </source>
</evidence>
<keyword evidence="2" id="KW-1185">Reference proteome</keyword>
<accession>A0A232EPU0</accession>
<dbReference type="Proteomes" id="UP000215335">
    <property type="component" value="Unassembled WGS sequence"/>
</dbReference>
<dbReference type="EMBL" id="NNAY01002895">
    <property type="protein sequence ID" value="OXU20374.1"/>
    <property type="molecule type" value="Genomic_DNA"/>
</dbReference>
<comment type="caution">
    <text evidence="1">The sequence shown here is derived from an EMBL/GenBank/DDBJ whole genome shotgun (WGS) entry which is preliminary data.</text>
</comment>
<sequence>MHTNFSKTMFNIMKRYKSSNQRIPKSSRQNCCKFFKSKTSQLLLYLCQIATSGIAA</sequence>
<reference evidence="1 2" key="1">
    <citation type="journal article" date="2017" name="Curr. Biol.">
        <title>The Evolution of Venom by Co-option of Single-Copy Genes.</title>
        <authorList>
            <person name="Martinson E.O."/>
            <person name="Mrinalini"/>
            <person name="Kelkar Y.D."/>
            <person name="Chang C.H."/>
            <person name="Werren J.H."/>
        </authorList>
    </citation>
    <scope>NUCLEOTIDE SEQUENCE [LARGE SCALE GENOMIC DNA]</scope>
    <source>
        <strain evidence="1 2">Alberta</strain>
        <tissue evidence="1">Whole body</tissue>
    </source>
</reference>